<dbReference type="PANTHER" id="PTHR37816:SF1">
    <property type="entry name" value="TOXIN"/>
    <property type="match status" value="1"/>
</dbReference>
<evidence type="ECO:0008006" key="3">
    <source>
        <dbReference type="Google" id="ProtNLM"/>
    </source>
</evidence>
<keyword evidence="2" id="KW-1185">Reference proteome</keyword>
<dbReference type="Proteomes" id="UP001498398">
    <property type="component" value="Unassembled WGS sequence"/>
</dbReference>
<sequence length="201" mass="23030">MAHPLLIGNTRGTYKIHIVGNSGAGKTTLGTELSSILGVPFYSLDTLFWNPGWKTTPTEEFRSKIQTIMRENEEKGWIIDGNYDSKGANVDDYATDIIWLNPPLALYFPRLLWRTFLRLLGLRAPCSPGCEENIRECFFSSDSIIWWCLSNHWKNARQNRERMLKYGLGIGEKEQKMRQIGGWGSELKAWLAAVRDMVKTK</sequence>
<dbReference type="InterPro" id="IPR052922">
    <property type="entry name" value="Cytidylate_Kinase-2"/>
</dbReference>
<dbReference type="EMBL" id="JBANRG010000111">
    <property type="protein sequence ID" value="KAK7435138.1"/>
    <property type="molecule type" value="Genomic_DNA"/>
</dbReference>
<dbReference type="SUPFAM" id="SSF52540">
    <property type="entry name" value="P-loop containing nucleoside triphosphate hydrolases"/>
    <property type="match status" value="1"/>
</dbReference>
<evidence type="ECO:0000313" key="2">
    <source>
        <dbReference type="Proteomes" id="UP001498398"/>
    </source>
</evidence>
<name>A0ABR1INN2_9AGAR</name>
<dbReference type="PANTHER" id="PTHR37816">
    <property type="entry name" value="YALI0E33011P"/>
    <property type="match status" value="1"/>
</dbReference>
<dbReference type="InterPro" id="IPR027417">
    <property type="entry name" value="P-loop_NTPase"/>
</dbReference>
<accession>A0ABR1INN2</accession>
<gene>
    <name evidence="1" type="ORF">VKT23_019831</name>
</gene>
<evidence type="ECO:0000313" key="1">
    <source>
        <dbReference type="EMBL" id="KAK7435138.1"/>
    </source>
</evidence>
<proteinExistence type="predicted"/>
<dbReference type="Gene3D" id="3.40.50.300">
    <property type="entry name" value="P-loop containing nucleotide triphosphate hydrolases"/>
    <property type="match status" value="1"/>
</dbReference>
<reference evidence="1 2" key="1">
    <citation type="submission" date="2024-01" db="EMBL/GenBank/DDBJ databases">
        <title>A draft genome for the cacao thread blight pathogen Marasmiellus scandens.</title>
        <authorList>
            <person name="Baruah I.K."/>
            <person name="Leung J."/>
            <person name="Bukari Y."/>
            <person name="Amoako-Attah I."/>
            <person name="Meinhardt L.W."/>
            <person name="Bailey B.A."/>
            <person name="Cohen S.P."/>
        </authorList>
    </citation>
    <scope>NUCLEOTIDE SEQUENCE [LARGE SCALE GENOMIC DNA]</scope>
    <source>
        <strain evidence="1 2">GH-19</strain>
    </source>
</reference>
<organism evidence="1 2">
    <name type="scientific">Marasmiellus scandens</name>
    <dbReference type="NCBI Taxonomy" id="2682957"/>
    <lineage>
        <taxon>Eukaryota</taxon>
        <taxon>Fungi</taxon>
        <taxon>Dikarya</taxon>
        <taxon>Basidiomycota</taxon>
        <taxon>Agaricomycotina</taxon>
        <taxon>Agaricomycetes</taxon>
        <taxon>Agaricomycetidae</taxon>
        <taxon>Agaricales</taxon>
        <taxon>Marasmiineae</taxon>
        <taxon>Omphalotaceae</taxon>
        <taxon>Marasmiellus</taxon>
    </lineage>
</organism>
<comment type="caution">
    <text evidence="1">The sequence shown here is derived from an EMBL/GenBank/DDBJ whole genome shotgun (WGS) entry which is preliminary data.</text>
</comment>
<protein>
    <recommendedName>
        <fullName evidence="3">Adenylate kinase</fullName>
    </recommendedName>
</protein>